<organism evidence="2 3">
    <name type="scientific">Thalassiosira oceanica</name>
    <name type="common">Marine diatom</name>
    <dbReference type="NCBI Taxonomy" id="159749"/>
    <lineage>
        <taxon>Eukaryota</taxon>
        <taxon>Sar</taxon>
        <taxon>Stramenopiles</taxon>
        <taxon>Ochrophyta</taxon>
        <taxon>Bacillariophyta</taxon>
        <taxon>Coscinodiscophyceae</taxon>
        <taxon>Thalassiosirophycidae</taxon>
        <taxon>Thalassiosirales</taxon>
        <taxon>Thalassiosiraceae</taxon>
        <taxon>Thalassiosira</taxon>
    </lineage>
</organism>
<feature type="compositionally biased region" description="Basic and acidic residues" evidence="1">
    <location>
        <begin position="124"/>
        <end position="145"/>
    </location>
</feature>
<protein>
    <submittedName>
        <fullName evidence="2">Uncharacterized protein</fullName>
    </submittedName>
</protein>
<reference evidence="2 3" key="1">
    <citation type="journal article" date="2012" name="Genome Biol.">
        <title>Genome and low-iron response of an oceanic diatom adapted to chronic iron limitation.</title>
        <authorList>
            <person name="Lommer M."/>
            <person name="Specht M."/>
            <person name="Roy A.S."/>
            <person name="Kraemer L."/>
            <person name="Andreson R."/>
            <person name="Gutowska M.A."/>
            <person name="Wolf J."/>
            <person name="Bergner S.V."/>
            <person name="Schilhabel M.B."/>
            <person name="Klostermeier U.C."/>
            <person name="Beiko R.G."/>
            <person name="Rosenstiel P."/>
            <person name="Hippler M."/>
            <person name="Laroche J."/>
        </authorList>
    </citation>
    <scope>NUCLEOTIDE SEQUENCE [LARGE SCALE GENOMIC DNA]</scope>
    <source>
        <strain evidence="2 3">CCMP1005</strain>
    </source>
</reference>
<dbReference type="EMBL" id="AGNL01013618">
    <property type="protein sequence ID" value="EJK67140.1"/>
    <property type="molecule type" value="Genomic_DNA"/>
</dbReference>
<keyword evidence="3" id="KW-1185">Reference proteome</keyword>
<dbReference type="AlphaFoldDB" id="K0SP59"/>
<name>K0SP59_THAOC</name>
<feature type="compositionally biased region" description="Basic and acidic residues" evidence="1">
    <location>
        <begin position="16"/>
        <end position="32"/>
    </location>
</feature>
<dbReference type="Proteomes" id="UP000266841">
    <property type="component" value="Unassembled WGS sequence"/>
</dbReference>
<proteinExistence type="predicted"/>
<feature type="compositionally biased region" description="Low complexity" evidence="1">
    <location>
        <begin position="56"/>
        <end position="69"/>
    </location>
</feature>
<evidence type="ECO:0000313" key="2">
    <source>
        <dbReference type="EMBL" id="EJK67140.1"/>
    </source>
</evidence>
<sequence>MAGIGARRLKFRSRLSKREQQQGGPNKHDAPRTTKAKALSSSGFIERRSGGSPNESRSPGGLRSLGSQSTDARNSPPSSPEDSARGAAQTKHRSFLCNALGPPGLDFEEDDEKEQWKRSFSLRTLREEGQIVEPRRTRSEPENQRPRLMLGSNRDQSAPPSALRRVSSFRRVKKEEITVDEEEAQPGCHLFGTFHRDDGESESPKKKEKAVRFAAAPSLQGSAAKARLVGATAVLVAANRMNNRSRTEGEDYHESSLHMGQSCNSFNVDEDVSGVFCDPAFFSEVKHEVGYMLGYKPEEVEAEKKLMWM</sequence>
<gene>
    <name evidence="2" type="ORF">THAOC_11861</name>
</gene>
<accession>K0SP59</accession>
<feature type="region of interest" description="Disordered" evidence="1">
    <location>
        <begin position="1"/>
        <end position="164"/>
    </location>
</feature>
<evidence type="ECO:0000256" key="1">
    <source>
        <dbReference type="SAM" id="MobiDB-lite"/>
    </source>
</evidence>
<evidence type="ECO:0000313" key="3">
    <source>
        <dbReference type="Proteomes" id="UP000266841"/>
    </source>
</evidence>
<comment type="caution">
    <text evidence="2">The sequence shown here is derived from an EMBL/GenBank/DDBJ whole genome shotgun (WGS) entry which is preliminary data.</text>
</comment>